<dbReference type="InterPro" id="IPR050469">
    <property type="entry name" value="Diguanylate_Cyclase"/>
</dbReference>
<evidence type="ECO:0000313" key="5">
    <source>
        <dbReference type="EMBL" id="MEP0816159.1"/>
    </source>
</evidence>
<dbReference type="NCBIfam" id="TIGR00254">
    <property type="entry name" value="GGDEF"/>
    <property type="match status" value="1"/>
</dbReference>
<name>A0ABV0J309_9CYAN</name>
<dbReference type="CDD" id="cd01949">
    <property type="entry name" value="GGDEF"/>
    <property type="match status" value="1"/>
</dbReference>
<dbReference type="Proteomes" id="UP001464891">
    <property type="component" value="Unassembled WGS sequence"/>
</dbReference>
<reference evidence="5 6" key="1">
    <citation type="submission" date="2022-04" db="EMBL/GenBank/DDBJ databases">
        <title>Positive selection, recombination, and allopatry shape intraspecific diversity of widespread and dominant cyanobacteria.</title>
        <authorList>
            <person name="Wei J."/>
            <person name="Shu W."/>
            <person name="Hu C."/>
        </authorList>
    </citation>
    <scope>NUCLEOTIDE SEQUENCE [LARGE SCALE GENOMIC DNA]</scope>
    <source>
        <strain evidence="5 6">GB2-A4</strain>
    </source>
</reference>
<dbReference type="InterPro" id="IPR046342">
    <property type="entry name" value="CBS_dom_sf"/>
</dbReference>
<dbReference type="PROSITE" id="PS50046">
    <property type="entry name" value="PHYTOCHROME_2"/>
    <property type="match status" value="1"/>
</dbReference>
<dbReference type="InterPro" id="IPR016132">
    <property type="entry name" value="Phyto_chromo_attachment"/>
</dbReference>
<dbReference type="Pfam" id="PF01590">
    <property type="entry name" value="GAF"/>
    <property type="match status" value="1"/>
</dbReference>
<sequence length="663" mass="74485">MFFPSALWLSSAIAHDHLSVSPDLPMTEVVKLMSQAHKSYVLVVDADQLVGIFTERDVVRLTAAKTSWLEVAIATVMTTPVITLQESEATDVLVLLSRLWRYRIRHLPILDQRERIIGVVTRQSIREALKPAALLKARQIHEVMVSPVVAAPITTSVLQLSQLMHQHQISCVVLVQPEATNPAIAKPIGILTERDVVRLQAQNLDLAQTSVVAVINRPLHAIQPQASLWSAHEQMQQHQIRRLVVVGEAGELLGLVTQSSILQSLDPLELHPTLDALQQEVEARTQEMQQTNEKLQREIVERVKVEQTLQSQIAKEQLMSAIANHMRQSLHLDTILNTTVEEVRQFLQVDRVLIYRFESNGNSTVAVESVATDRMSIVGKMMEAAYFTKRCRQSYQMGQMQAIADVTQANLPSRYLHLLALLQARAALTVPILRGDELWGLLSAYQCGQPRQWQPLEIELLQQLSTQVGIAIQQAQLYQQLEVANQELRRLANSDGLTELANRRSFDEYLDKEWRRALRHRTPLALIMGDVDFFKRYNDCYGHLRGDRCLQQVAAVLRQTAKRPADLAARYGGEEFAILLPNTEDRGATLVATEIQTRIQTLRIPHAQSSIADYVTLSLGIACLVPRTGIAPTFLIAAADKALYQAKMAGRDRYLIYQESAQG</sequence>
<dbReference type="SMART" id="SM00116">
    <property type="entry name" value="CBS"/>
    <property type="match status" value="4"/>
</dbReference>
<proteinExistence type="predicted"/>
<dbReference type="SMART" id="SM00267">
    <property type="entry name" value="GGDEF"/>
    <property type="match status" value="1"/>
</dbReference>
<dbReference type="SUPFAM" id="SSF54631">
    <property type="entry name" value="CBS-domain pair"/>
    <property type="match status" value="2"/>
</dbReference>
<evidence type="ECO:0000256" key="1">
    <source>
        <dbReference type="PROSITE-ProRule" id="PRU00703"/>
    </source>
</evidence>
<feature type="domain" description="CBS" evidence="4">
    <location>
        <begin position="13"/>
        <end position="71"/>
    </location>
</feature>
<dbReference type="InterPro" id="IPR000160">
    <property type="entry name" value="GGDEF_dom"/>
</dbReference>
<protein>
    <submittedName>
        <fullName evidence="5">Diguanylate cyclase</fullName>
        <ecNumber evidence="5">2.7.7.65</ecNumber>
    </submittedName>
</protein>
<dbReference type="CDD" id="cd17774">
    <property type="entry name" value="CBS_two-component_sensor_histidine_kinase_repeat2"/>
    <property type="match status" value="1"/>
</dbReference>
<dbReference type="Gene3D" id="3.30.70.270">
    <property type="match status" value="1"/>
</dbReference>
<dbReference type="InterPro" id="IPR029016">
    <property type="entry name" value="GAF-like_dom_sf"/>
</dbReference>
<dbReference type="PROSITE" id="PS51371">
    <property type="entry name" value="CBS"/>
    <property type="match status" value="4"/>
</dbReference>
<dbReference type="InterPro" id="IPR003018">
    <property type="entry name" value="GAF"/>
</dbReference>
<dbReference type="RefSeq" id="WP_190431887.1">
    <property type="nucleotide sequence ID" value="NZ_JAMPKM010000001.1"/>
</dbReference>
<organism evidence="5 6">
    <name type="scientific">Trichocoleus desertorum GB2-A4</name>
    <dbReference type="NCBI Taxonomy" id="2933944"/>
    <lineage>
        <taxon>Bacteria</taxon>
        <taxon>Bacillati</taxon>
        <taxon>Cyanobacteriota</taxon>
        <taxon>Cyanophyceae</taxon>
        <taxon>Leptolyngbyales</taxon>
        <taxon>Trichocoleusaceae</taxon>
        <taxon>Trichocoleus</taxon>
    </lineage>
</organism>
<accession>A0ABV0J309</accession>
<keyword evidence="1" id="KW-0129">CBS domain</keyword>
<feature type="domain" description="Phytochrome chromophore attachment site" evidence="2">
    <location>
        <begin position="331"/>
        <end position="467"/>
    </location>
</feature>
<dbReference type="CDD" id="cd04620">
    <property type="entry name" value="CBS_two-component_sensor_histidine_kinase_repeat1"/>
    <property type="match status" value="1"/>
</dbReference>
<dbReference type="InterPro" id="IPR043128">
    <property type="entry name" value="Rev_trsase/Diguanyl_cyclase"/>
</dbReference>
<dbReference type="EC" id="2.7.7.65" evidence="5"/>
<gene>
    <name evidence="5" type="ORF">NC998_03500</name>
</gene>
<dbReference type="InterPro" id="IPR029787">
    <property type="entry name" value="Nucleotide_cyclase"/>
</dbReference>
<evidence type="ECO:0000259" key="2">
    <source>
        <dbReference type="PROSITE" id="PS50046"/>
    </source>
</evidence>
<keyword evidence="5" id="KW-0808">Transferase</keyword>
<dbReference type="GO" id="GO:0052621">
    <property type="term" value="F:diguanylate cyclase activity"/>
    <property type="evidence" value="ECO:0007669"/>
    <property type="project" value="UniProtKB-EC"/>
</dbReference>
<comment type="caution">
    <text evidence="5">The sequence shown here is derived from an EMBL/GenBank/DDBJ whole genome shotgun (WGS) entry which is preliminary data.</text>
</comment>
<dbReference type="PANTHER" id="PTHR45138:SF9">
    <property type="entry name" value="DIGUANYLATE CYCLASE DGCM-RELATED"/>
    <property type="match status" value="1"/>
</dbReference>
<dbReference type="SMART" id="SM00065">
    <property type="entry name" value="GAF"/>
    <property type="match status" value="1"/>
</dbReference>
<feature type="domain" description="CBS" evidence="4">
    <location>
        <begin position="215"/>
        <end position="273"/>
    </location>
</feature>
<dbReference type="InterPro" id="IPR000644">
    <property type="entry name" value="CBS_dom"/>
</dbReference>
<dbReference type="Gene3D" id="3.30.450.40">
    <property type="match status" value="1"/>
</dbReference>
<dbReference type="PANTHER" id="PTHR45138">
    <property type="entry name" value="REGULATORY COMPONENTS OF SENSORY TRANSDUCTION SYSTEM"/>
    <property type="match status" value="1"/>
</dbReference>
<dbReference type="PROSITE" id="PS50887">
    <property type="entry name" value="GGDEF"/>
    <property type="match status" value="1"/>
</dbReference>
<feature type="domain" description="CBS" evidence="4">
    <location>
        <begin position="144"/>
        <end position="206"/>
    </location>
</feature>
<feature type="domain" description="CBS" evidence="4">
    <location>
        <begin position="77"/>
        <end position="143"/>
    </location>
</feature>
<dbReference type="Pfam" id="PF00990">
    <property type="entry name" value="GGDEF"/>
    <property type="match status" value="1"/>
</dbReference>
<keyword evidence="5" id="KW-0548">Nucleotidyltransferase</keyword>
<keyword evidence="6" id="KW-1185">Reference proteome</keyword>
<dbReference type="EMBL" id="JAMPKM010000001">
    <property type="protein sequence ID" value="MEP0816159.1"/>
    <property type="molecule type" value="Genomic_DNA"/>
</dbReference>
<dbReference type="SUPFAM" id="SSF55073">
    <property type="entry name" value="Nucleotide cyclase"/>
    <property type="match status" value="1"/>
</dbReference>
<evidence type="ECO:0000259" key="4">
    <source>
        <dbReference type="PROSITE" id="PS51371"/>
    </source>
</evidence>
<dbReference type="Pfam" id="PF00571">
    <property type="entry name" value="CBS"/>
    <property type="match status" value="4"/>
</dbReference>
<evidence type="ECO:0000313" key="6">
    <source>
        <dbReference type="Proteomes" id="UP001464891"/>
    </source>
</evidence>
<feature type="domain" description="GGDEF" evidence="3">
    <location>
        <begin position="522"/>
        <end position="659"/>
    </location>
</feature>
<dbReference type="SUPFAM" id="SSF55781">
    <property type="entry name" value="GAF domain-like"/>
    <property type="match status" value="1"/>
</dbReference>
<dbReference type="Gene3D" id="3.10.580.10">
    <property type="entry name" value="CBS-domain"/>
    <property type="match status" value="2"/>
</dbReference>
<evidence type="ECO:0000259" key="3">
    <source>
        <dbReference type="PROSITE" id="PS50887"/>
    </source>
</evidence>